<dbReference type="PANTHER" id="PTHR48081:SF9">
    <property type="entry name" value="CARBOXYLESTERASE"/>
    <property type="match status" value="1"/>
</dbReference>
<dbReference type="GO" id="GO:0016787">
    <property type="term" value="F:hydrolase activity"/>
    <property type="evidence" value="ECO:0007669"/>
    <property type="project" value="UniProtKB-KW"/>
</dbReference>
<keyword evidence="4" id="KW-1185">Reference proteome</keyword>
<dbReference type="Gene3D" id="3.40.50.1820">
    <property type="entry name" value="alpha/beta hydrolase"/>
    <property type="match status" value="1"/>
</dbReference>
<accession>A0A2P1PVE8</accession>
<evidence type="ECO:0000313" key="4">
    <source>
        <dbReference type="Proteomes" id="UP000241074"/>
    </source>
</evidence>
<name>A0A2P1PVE8_9GAMM</name>
<gene>
    <name evidence="3" type="ORF">C7S18_17140</name>
</gene>
<dbReference type="SUPFAM" id="SSF53474">
    <property type="entry name" value="alpha/beta-Hydrolases"/>
    <property type="match status" value="1"/>
</dbReference>
<evidence type="ECO:0000259" key="2">
    <source>
        <dbReference type="Pfam" id="PF20434"/>
    </source>
</evidence>
<keyword evidence="1 3" id="KW-0378">Hydrolase</keyword>
<dbReference type="InterPro" id="IPR050300">
    <property type="entry name" value="GDXG_lipolytic_enzyme"/>
</dbReference>
<reference evidence="3 4" key="2">
    <citation type="submission" date="2018-03" db="EMBL/GenBank/DDBJ databases">
        <authorList>
            <person name="Keele B.F."/>
        </authorList>
    </citation>
    <scope>NUCLEOTIDE SEQUENCE [LARGE SCALE GENOMIC DNA]</scope>
    <source>
        <strain evidence="3 4">D13</strain>
    </source>
</reference>
<dbReference type="InterPro" id="IPR049492">
    <property type="entry name" value="BD-FAE-like_dom"/>
</dbReference>
<dbReference type="EMBL" id="CP027860">
    <property type="protein sequence ID" value="AVP98800.1"/>
    <property type="molecule type" value="Genomic_DNA"/>
</dbReference>
<dbReference type="InterPro" id="IPR029058">
    <property type="entry name" value="AB_hydrolase_fold"/>
</dbReference>
<dbReference type="PANTHER" id="PTHR48081">
    <property type="entry name" value="AB HYDROLASE SUPERFAMILY PROTEIN C4A8.06C"/>
    <property type="match status" value="1"/>
</dbReference>
<evidence type="ECO:0000313" key="3">
    <source>
        <dbReference type="EMBL" id="AVP98800.1"/>
    </source>
</evidence>
<sequence length="284" mass="31360">MKRILFLLLMVVIAVGGCRSVYFGALNAAADSERLAPESFEFDTEHQLALDVYRPATCQNAPVLVFFYGGTWQHGERRWYRFVGERFASLGIVTVVPDYRKAPTVAFPSYVEDAARALAFVRANALAWCGDPKRISISGHSAGAHIAALLATDARYLAPYGITPKQSIASFIGLAGPYDFLPIESKELRVAFPDESRDTDTQPIRFVDGDEPTMLLIHGMDDELVWPRNSINLYARLQTVGVASELVLIPDIGHTRLLNQLGDAKDPFGISRSMLALLQRAQSE</sequence>
<evidence type="ECO:0000256" key="1">
    <source>
        <dbReference type="ARBA" id="ARBA00022801"/>
    </source>
</evidence>
<dbReference type="OrthoDB" id="9771666at2"/>
<dbReference type="AlphaFoldDB" id="A0A2P1PVE8"/>
<dbReference type="Proteomes" id="UP000241074">
    <property type="component" value="Chromosome"/>
</dbReference>
<feature type="domain" description="BD-FAE-like" evidence="2">
    <location>
        <begin position="50"/>
        <end position="237"/>
    </location>
</feature>
<protein>
    <submittedName>
        <fullName evidence="3">Alpha/beta hydrolase</fullName>
    </submittedName>
</protein>
<dbReference type="KEGG" id="xba:C7S18_17140"/>
<proteinExistence type="predicted"/>
<reference evidence="3 4" key="1">
    <citation type="submission" date="2018-03" db="EMBL/GenBank/DDBJ databases">
        <title>Ahniella affigens gen. nov., sp. nov., a gammaproteobacterium isolated from sandy soil near a stream.</title>
        <authorList>
            <person name="Ko Y."/>
            <person name="Kim J.-H."/>
        </authorList>
    </citation>
    <scope>NUCLEOTIDE SEQUENCE [LARGE SCALE GENOMIC DNA]</scope>
    <source>
        <strain evidence="3 4">D13</strain>
    </source>
</reference>
<organism evidence="3 4">
    <name type="scientific">Ahniella affigens</name>
    <dbReference type="NCBI Taxonomy" id="2021234"/>
    <lineage>
        <taxon>Bacteria</taxon>
        <taxon>Pseudomonadati</taxon>
        <taxon>Pseudomonadota</taxon>
        <taxon>Gammaproteobacteria</taxon>
        <taxon>Lysobacterales</taxon>
        <taxon>Rhodanobacteraceae</taxon>
        <taxon>Ahniella</taxon>
    </lineage>
</organism>
<dbReference type="RefSeq" id="WP_106892719.1">
    <property type="nucleotide sequence ID" value="NZ_CP027860.1"/>
</dbReference>
<dbReference type="PROSITE" id="PS51257">
    <property type="entry name" value="PROKAR_LIPOPROTEIN"/>
    <property type="match status" value="1"/>
</dbReference>
<dbReference type="Pfam" id="PF20434">
    <property type="entry name" value="BD-FAE"/>
    <property type="match status" value="1"/>
</dbReference>